<dbReference type="OrthoDB" id="1223654at2"/>
<dbReference type="EMBL" id="MQWB01000001">
    <property type="protein sequence ID" value="OZC02838.1"/>
    <property type="molecule type" value="Genomic_DNA"/>
</dbReference>
<accession>A0A259TZ27</accession>
<feature type="chain" id="PRO_5012243691" description="Carboxypeptidase-like regulatory domain-containing protein" evidence="1">
    <location>
        <begin position="23"/>
        <end position="352"/>
    </location>
</feature>
<dbReference type="Pfam" id="PF13715">
    <property type="entry name" value="CarbopepD_reg_2"/>
    <property type="match status" value="1"/>
</dbReference>
<reference evidence="2 3" key="1">
    <citation type="submission" date="2016-11" db="EMBL/GenBank/DDBJ databases">
        <title>Study of marine rhodopsin-containing bacteria.</title>
        <authorList>
            <person name="Yoshizawa S."/>
            <person name="Kumagai Y."/>
            <person name="Kogure K."/>
        </authorList>
    </citation>
    <scope>NUCLEOTIDE SEQUENCE [LARGE SCALE GENOMIC DNA]</scope>
    <source>
        <strain evidence="2 3">SG-29</strain>
    </source>
</reference>
<dbReference type="InterPro" id="IPR008969">
    <property type="entry name" value="CarboxyPept-like_regulatory"/>
</dbReference>
<name>A0A259TZ27_9BACT</name>
<keyword evidence="3" id="KW-1185">Reference proteome</keyword>
<keyword evidence="1" id="KW-0732">Signal</keyword>
<evidence type="ECO:0000313" key="3">
    <source>
        <dbReference type="Proteomes" id="UP000216446"/>
    </source>
</evidence>
<dbReference type="AlphaFoldDB" id="A0A259TZ27"/>
<sequence>MRIALTCLILLSLALPRAHAQAASGVVLDAESGQPIPGANVLLAGSQTGDATDADGRFALVTPLAGSRTLVISAVGYETETRPVVLPTDGLTVRLSPATLSLGEAVVEREQPRLWRQRLRRFEREFIGTSRNARGVRILNPEVLDLRESEGGLFMAEAEATLEVENASLGYSLTLYGLRFTSTGDRWQWQGEVTFREMEGTGRQRRRWERARESAYNGSWPHFAARLASGDAYAAGYRVLPTSRPGTRISINTLTLSEDQLQDAITVVDPGVLRLSVPAAWHVRYLREEDPRSTAARSRGGGQVSYLVLKGGDVSLTPSGQVLDPLDVVRYGYWDWERVADLLPTDYVPSAR</sequence>
<feature type="signal peptide" evidence="1">
    <location>
        <begin position="1"/>
        <end position="22"/>
    </location>
</feature>
<evidence type="ECO:0008006" key="4">
    <source>
        <dbReference type="Google" id="ProtNLM"/>
    </source>
</evidence>
<dbReference type="InParanoid" id="A0A259TZ27"/>
<protein>
    <recommendedName>
        <fullName evidence="4">Carboxypeptidase-like regulatory domain-containing protein</fullName>
    </recommendedName>
</protein>
<comment type="caution">
    <text evidence="2">The sequence shown here is derived from an EMBL/GenBank/DDBJ whole genome shotgun (WGS) entry which is preliminary data.</text>
</comment>
<evidence type="ECO:0000313" key="2">
    <source>
        <dbReference type="EMBL" id="OZC02838.1"/>
    </source>
</evidence>
<dbReference type="Proteomes" id="UP000216446">
    <property type="component" value="Unassembled WGS sequence"/>
</dbReference>
<dbReference type="RefSeq" id="WP_094547499.1">
    <property type="nucleotide sequence ID" value="NZ_MQWB01000001.1"/>
</dbReference>
<gene>
    <name evidence="2" type="ORF">BSZ36_07535</name>
</gene>
<proteinExistence type="predicted"/>
<organism evidence="2 3">
    <name type="scientific">Rubricoccus marinus</name>
    <dbReference type="NCBI Taxonomy" id="716817"/>
    <lineage>
        <taxon>Bacteria</taxon>
        <taxon>Pseudomonadati</taxon>
        <taxon>Rhodothermota</taxon>
        <taxon>Rhodothermia</taxon>
        <taxon>Rhodothermales</taxon>
        <taxon>Rubricoccaceae</taxon>
        <taxon>Rubricoccus</taxon>
    </lineage>
</organism>
<evidence type="ECO:0000256" key="1">
    <source>
        <dbReference type="SAM" id="SignalP"/>
    </source>
</evidence>
<dbReference type="SUPFAM" id="SSF49464">
    <property type="entry name" value="Carboxypeptidase regulatory domain-like"/>
    <property type="match status" value="1"/>
</dbReference>
<dbReference type="Gene3D" id="2.60.40.1120">
    <property type="entry name" value="Carboxypeptidase-like, regulatory domain"/>
    <property type="match status" value="1"/>
</dbReference>